<gene>
    <name evidence="1" type="ORF">MJA45_02925</name>
</gene>
<reference evidence="1 2" key="1">
    <citation type="submission" date="2022-02" db="EMBL/GenBank/DDBJ databases">
        <title>Paenibacillus sp. MBLB1776 Whole Genome Shotgun Sequencing.</title>
        <authorList>
            <person name="Hwang C.Y."/>
            <person name="Cho E.-S."/>
            <person name="Seo M.-J."/>
        </authorList>
    </citation>
    <scope>NUCLEOTIDE SEQUENCE [LARGE SCALE GENOMIC DNA]</scope>
    <source>
        <strain evidence="1 2">MBLB1776</strain>
    </source>
</reference>
<protein>
    <submittedName>
        <fullName evidence="1">Uncharacterized protein</fullName>
    </submittedName>
</protein>
<sequence length="155" mass="17355">MNTLLKAEGMVTPSCSKSHIAYTFHLHRECRELHVAFAYEPKTLADEQLTEELIREGLGRYLPAERQGAIGDGWKEYSPLNNLLTLSFDDEDGFRGAGHRHDPDQHLIITGTEASPGLVPGVFPRGQVTVMINLHCVVTEECRYRLHVWEGGDGL</sequence>
<evidence type="ECO:0000313" key="1">
    <source>
        <dbReference type="EMBL" id="WNQ12030.1"/>
    </source>
</evidence>
<proteinExistence type="predicted"/>
<dbReference type="AlphaFoldDB" id="A0AA96LEW5"/>
<dbReference type="KEGG" id="paun:MJA45_02925"/>
<evidence type="ECO:0000313" key="2">
    <source>
        <dbReference type="Proteomes" id="UP001305702"/>
    </source>
</evidence>
<accession>A0AA96LEW5</accession>
<dbReference type="EMBL" id="CP130318">
    <property type="protein sequence ID" value="WNQ12030.1"/>
    <property type="molecule type" value="Genomic_DNA"/>
</dbReference>
<organism evidence="1 2">
    <name type="scientific">Paenibacillus aurantius</name>
    <dbReference type="NCBI Taxonomy" id="2918900"/>
    <lineage>
        <taxon>Bacteria</taxon>
        <taxon>Bacillati</taxon>
        <taxon>Bacillota</taxon>
        <taxon>Bacilli</taxon>
        <taxon>Bacillales</taxon>
        <taxon>Paenibacillaceae</taxon>
        <taxon>Paenibacillus</taxon>
    </lineage>
</organism>
<keyword evidence="2" id="KW-1185">Reference proteome</keyword>
<dbReference type="RefSeq" id="WP_315605807.1">
    <property type="nucleotide sequence ID" value="NZ_CP130318.1"/>
</dbReference>
<name>A0AA96LEW5_9BACL</name>
<dbReference type="Proteomes" id="UP001305702">
    <property type="component" value="Chromosome"/>
</dbReference>